<dbReference type="Proteomes" id="UP000002207">
    <property type="component" value="Chromosome"/>
</dbReference>
<evidence type="ECO:0000256" key="6">
    <source>
        <dbReference type="ARBA" id="ARBA00022692"/>
    </source>
</evidence>
<dbReference type="EMBL" id="CP001472">
    <property type="protein sequence ID" value="ACO32736.1"/>
    <property type="molecule type" value="Genomic_DNA"/>
</dbReference>
<proteinExistence type="inferred from homology"/>
<sequence>MKTLGKLLFCSLLAAVAGGALPCEAQTPAAASSAPMPTDPAALMQLAAQTNGLAGAGLKPWHIKVAYQTYDAKGNPSQQGTFEEWWNSPSEYVRHFEGQGLRQESQVNAKGKFIEGAVSLPYFANVIENIYLHPFPKDPTEDGLHLHYKMEKLGKADLNCVEQIAKGLDTEAGHTLDPVFPTYCFEKDHPMLRLAGSFGQGVYEIMQIASLDGRYLPEDVTLFDDGKKQMTVHLLSGETTERWPESMFDPPAGAIQVEELPSHKVLLQGKVIAGRRIGGNNPIYPLDAKLNHQEGKVVLHAIIGSDGRIHSLIAVSAPSKLLASSALAAVKTWQYKPYLIGGHPVSVETEIHVIYRLGN</sequence>
<dbReference type="KEGG" id="aca:ACP_1385"/>
<dbReference type="RefSeq" id="WP_015896519.1">
    <property type="nucleotide sequence ID" value="NC_012483.1"/>
</dbReference>
<evidence type="ECO:0000256" key="8">
    <source>
        <dbReference type="ARBA" id="ARBA00022989"/>
    </source>
</evidence>
<keyword evidence="3" id="KW-0813">Transport</keyword>
<dbReference type="InterPro" id="IPR006260">
    <property type="entry name" value="TonB/TolA_C"/>
</dbReference>
<feature type="signal peptide" evidence="10">
    <location>
        <begin position="1"/>
        <end position="25"/>
    </location>
</feature>
<evidence type="ECO:0000259" key="11">
    <source>
        <dbReference type="PROSITE" id="PS52015"/>
    </source>
</evidence>
<evidence type="ECO:0000256" key="9">
    <source>
        <dbReference type="ARBA" id="ARBA00023136"/>
    </source>
</evidence>
<dbReference type="NCBIfam" id="TIGR01352">
    <property type="entry name" value="tonB_Cterm"/>
    <property type="match status" value="1"/>
</dbReference>
<keyword evidence="4" id="KW-1003">Cell membrane</keyword>
<accession>C1F5X6</accession>
<gene>
    <name evidence="12" type="ordered locus">ACP_1385</name>
</gene>
<keyword evidence="8" id="KW-1133">Transmembrane helix</keyword>
<feature type="domain" description="TonB C-terminal" evidence="11">
    <location>
        <begin position="269"/>
        <end position="359"/>
    </location>
</feature>
<dbReference type="AlphaFoldDB" id="C1F5X6"/>
<evidence type="ECO:0000256" key="2">
    <source>
        <dbReference type="ARBA" id="ARBA00006555"/>
    </source>
</evidence>
<dbReference type="InParanoid" id="C1F5X6"/>
<dbReference type="GO" id="GO:0055085">
    <property type="term" value="P:transmembrane transport"/>
    <property type="evidence" value="ECO:0007669"/>
    <property type="project" value="InterPro"/>
</dbReference>
<dbReference type="SUPFAM" id="SSF74653">
    <property type="entry name" value="TolA/TonB C-terminal domain"/>
    <property type="match status" value="1"/>
</dbReference>
<keyword evidence="5" id="KW-0997">Cell inner membrane</keyword>
<dbReference type="PROSITE" id="PS52015">
    <property type="entry name" value="TONB_CTD"/>
    <property type="match status" value="1"/>
</dbReference>
<evidence type="ECO:0000256" key="5">
    <source>
        <dbReference type="ARBA" id="ARBA00022519"/>
    </source>
</evidence>
<dbReference type="OrthoDB" id="121116at2"/>
<dbReference type="InterPro" id="IPR051045">
    <property type="entry name" value="TonB-dependent_transducer"/>
</dbReference>
<keyword evidence="13" id="KW-1185">Reference proteome</keyword>
<organism evidence="12 13">
    <name type="scientific">Acidobacterium capsulatum (strain ATCC 51196 / DSM 11244 / BCRC 80197 / JCM 7670 / NBRC 15755 / NCIMB 13165 / 161)</name>
    <dbReference type="NCBI Taxonomy" id="240015"/>
    <lineage>
        <taxon>Bacteria</taxon>
        <taxon>Pseudomonadati</taxon>
        <taxon>Acidobacteriota</taxon>
        <taxon>Terriglobia</taxon>
        <taxon>Terriglobales</taxon>
        <taxon>Acidobacteriaceae</taxon>
        <taxon>Acidobacterium</taxon>
    </lineage>
</organism>
<name>C1F5X6_ACIC5</name>
<dbReference type="PANTHER" id="PTHR33446">
    <property type="entry name" value="PROTEIN TONB-RELATED"/>
    <property type="match status" value="1"/>
</dbReference>
<keyword evidence="10" id="KW-0732">Signal</keyword>
<dbReference type="InterPro" id="IPR037682">
    <property type="entry name" value="TonB_C"/>
</dbReference>
<comment type="subcellular location">
    <subcellularLocation>
        <location evidence="1">Cell inner membrane</location>
        <topology evidence="1">Single-pass membrane protein</topology>
        <orientation evidence="1">Periplasmic side</orientation>
    </subcellularLocation>
</comment>
<dbReference type="GO" id="GO:0015031">
    <property type="term" value="P:protein transport"/>
    <property type="evidence" value="ECO:0007669"/>
    <property type="project" value="UniProtKB-KW"/>
</dbReference>
<evidence type="ECO:0000256" key="4">
    <source>
        <dbReference type="ARBA" id="ARBA00022475"/>
    </source>
</evidence>
<evidence type="ECO:0000313" key="12">
    <source>
        <dbReference type="EMBL" id="ACO32736.1"/>
    </source>
</evidence>
<feature type="chain" id="PRO_5002907165" evidence="10">
    <location>
        <begin position="26"/>
        <end position="359"/>
    </location>
</feature>
<comment type="similarity">
    <text evidence="2">Belongs to the TonB family.</text>
</comment>
<dbReference type="eggNOG" id="COG0810">
    <property type="taxonomic scope" value="Bacteria"/>
</dbReference>
<evidence type="ECO:0000256" key="1">
    <source>
        <dbReference type="ARBA" id="ARBA00004383"/>
    </source>
</evidence>
<dbReference type="STRING" id="240015.ACP_1385"/>
<keyword evidence="9" id="KW-0472">Membrane</keyword>
<evidence type="ECO:0000256" key="3">
    <source>
        <dbReference type="ARBA" id="ARBA00022448"/>
    </source>
</evidence>
<evidence type="ECO:0000256" key="10">
    <source>
        <dbReference type="SAM" id="SignalP"/>
    </source>
</evidence>
<dbReference type="Gene3D" id="3.30.1150.10">
    <property type="match status" value="1"/>
</dbReference>
<dbReference type="Pfam" id="PF03544">
    <property type="entry name" value="TonB_C"/>
    <property type="match status" value="1"/>
</dbReference>
<dbReference type="TCDB" id="2.C.1.1.8">
    <property type="family name" value="the tonb-exbb-exbd/tola-tolq-tolr outer membrane receptor energizers and stabilizers (tonb/tola) family"/>
</dbReference>
<reference evidence="12 13" key="1">
    <citation type="journal article" date="2009" name="Appl. Environ. Microbiol.">
        <title>Three genomes from the phylum Acidobacteria provide insight into the lifestyles of these microorganisms in soils.</title>
        <authorList>
            <person name="Ward N.L."/>
            <person name="Challacombe J.F."/>
            <person name="Janssen P.H."/>
            <person name="Henrissat B."/>
            <person name="Coutinho P.M."/>
            <person name="Wu M."/>
            <person name="Xie G."/>
            <person name="Haft D.H."/>
            <person name="Sait M."/>
            <person name="Badger J."/>
            <person name="Barabote R.D."/>
            <person name="Bradley B."/>
            <person name="Brettin T.S."/>
            <person name="Brinkac L.M."/>
            <person name="Bruce D."/>
            <person name="Creasy T."/>
            <person name="Daugherty S.C."/>
            <person name="Davidsen T.M."/>
            <person name="DeBoy R.T."/>
            <person name="Detter J.C."/>
            <person name="Dodson R.J."/>
            <person name="Durkin A.S."/>
            <person name="Ganapathy A."/>
            <person name="Gwinn-Giglio M."/>
            <person name="Han C.S."/>
            <person name="Khouri H."/>
            <person name="Kiss H."/>
            <person name="Kothari S.P."/>
            <person name="Madupu R."/>
            <person name="Nelson K.E."/>
            <person name="Nelson W.C."/>
            <person name="Paulsen I."/>
            <person name="Penn K."/>
            <person name="Ren Q."/>
            <person name="Rosovitz M.J."/>
            <person name="Selengut J.D."/>
            <person name="Shrivastava S."/>
            <person name="Sullivan S.A."/>
            <person name="Tapia R."/>
            <person name="Thompson L.S."/>
            <person name="Watkins K.L."/>
            <person name="Yang Q."/>
            <person name="Yu C."/>
            <person name="Zafar N."/>
            <person name="Zhou L."/>
            <person name="Kuske C.R."/>
        </authorList>
    </citation>
    <scope>NUCLEOTIDE SEQUENCE [LARGE SCALE GENOMIC DNA]</scope>
    <source>
        <strain evidence="13">ATCC 51196 / DSM 11244 / BCRC 80197 / JCM 7670 / NBRC 15755 / NCIMB 13165 / 161</strain>
    </source>
</reference>
<dbReference type="HOGENOM" id="CLU_820762_0_0_0"/>
<evidence type="ECO:0000256" key="7">
    <source>
        <dbReference type="ARBA" id="ARBA00022927"/>
    </source>
</evidence>
<protein>
    <submittedName>
        <fullName evidence="12">TonB family C-terminal domain protein</fullName>
    </submittedName>
</protein>
<keyword evidence="6" id="KW-0812">Transmembrane</keyword>
<dbReference type="GO" id="GO:0005886">
    <property type="term" value="C:plasma membrane"/>
    <property type="evidence" value="ECO:0007669"/>
    <property type="project" value="UniProtKB-SubCell"/>
</dbReference>
<evidence type="ECO:0000313" key="13">
    <source>
        <dbReference type="Proteomes" id="UP000002207"/>
    </source>
</evidence>
<keyword evidence="7" id="KW-0653">Protein transport</keyword>